<feature type="domain" description="S1 motif" evidence="8">
    <location>
        <begin position="105"/>
        <end position="171"/>
    </location>
</feature>
<dbReference type="PANTHER" id="PTHR10724">
    <property type="entry name" value="30S RIBOSOMAL PROTEIN S1"/>
    <property type="match status" value="1"/>
</dbReference>
<evidence type="ECO:0000313" key="10">
    <source>
        <dbReference type="Proteomes" id="UP001138802"/>
    </source>
</evidence>
<gene>
    <name evidence="9" type="ORF">CKO25_08265</name>
</gene>
<keyword evidence="10" id="KW-1185">Reference proteome</keyword>
<dbReference type="CDD" id="cd05691">
    <property type="entry name" value="S1_RPS1_repeat_ec6"/>
    <property type="match status" value="1"/>
</dbReference>
<keyword evidence="5" id="KW-0687">Ribonucleoprotein</keyword>
<evidence type="ECO:0000256" key="7">
    <source>
        <dbReference type="ARBA" id="ARBA00035517"/>
    </source>
</evidence>
<dbReference type="GO" id="GO:0003735">
    <property type="term" value="F:structural constituent of ribosome"/>
    <property type="evidence" value="ECO:0007669"/>
    <property type="project" value="InterPro"/>
</dbReference>
<dbReference type="FunFam" id="2.40.50.140:FF:000017">
    <property type="entry name" value="30S ribosomal protein S1"/>
    <property type="match status" value="1"/>
</dbReference>
<evidence type="ECO:0000256" key="1">
    <source>
        <dbReference type="ARBA" id="ARBA00006767"/>
    </source>
</evidence>
<comment type="caution">
    <text evidence="9">The sequence shown here is derived from an EMBL/GenBank/DDBJ whole genome shotgun (WGS) entry which is preliminary data.</text>
</comment>
<dbReference type="CDD" id="cd05688">
    <property type="entry name" value="S1_RPS1_repeat_ec3"/>
    <property type="match status" value="1"/>
</dbReference>
<proteinExistence type="inferred from homology"/>
<dbReference type="Gene3D" id="2.40.50.140">
    <property type="entry name" value="Nucleic acid-binding proteins"/>
    <property type="match status" value="6"/>
</dbReference>
<dbReference type="PRINTS" id="PR00681">
    <property type="entry name" value="RIBOSOMALS1"/>
</dbReference>
<feature type="domain" description="S1 motif" evidence="8">
    <location>
        <begin position="21"/>
        <end position="87"/>
    </location>
</feature>
<dbReference type="InterPro" id="IPR050437">
    <property type="entry name" value="Ribos_protein_bS1-like"/>
</dbReference>
<dbReference type="GO" id="GO:0022627">
    <property type="term" value="C:cytosolic small ribosomal subunit"/>
    <property type="evidence" value="ECO:0007669"/>
    <property type="project" value="TreeGrafter"/>
</dbReference>
<feature type="domain" description="S1 motif" evidence="8">
    <location>
        <begin position="192"/>
        <end position="260"/>
    </location>
</feature>
<dbReference type="CDD" id="cd04465">
    <property type="entry name" value="S1_RPS1_repeat_ec2_hs2"/>
    <property type="match status" value="1"/>
</dbReference>
<dbReference type="Pfam" id="PF00575">
    <property type="entry name" value="S1"/>
    <property type="match status" value="5"/>
</dbReference>
<sequence>MTESFAELFEQSLITTQLQPGTIVIGTVIEITSDNVVINAGLKSEGVVPRNQFIGPDGQLEVAVGDDVEVALDAVEDGFGVTRLSREKAKRFAAWDHLEKAFEAADTVKGMINGKVKGGFTVDLGTVRAFLPGSLVDVRPVRDTTYLEGKEQEFKVIKLDRKRNNVVVSRRAVVEEEYSAEREQLLKNLEEGMEVKGIVKNLTDYGAFLDLGGIDGLLHITDMAWRRVKHPSEVVEIGDEVTVKVLKFDRERQRVSLGLKQMGEDPWVNISRRYPESTRVFGKVTNIADYGCFVEIEEGVEGLVHVSEMDWTNKNIHPSKVVALGDEVEVMVLDIDEERRRISLGIKQCAMNPWDEFAATHKKGDHVSGKIKSITDFGIFIGLDGGIDGLVHLSDISWDESGEQALRRYKKGDELETVVLSVDPERERISLGVKQLDKDPFSSFVALHEKGSVVTGTVIEVDPKGATIALADGVEGYLRASEISRDRIEDARSVLKPGEEVEAKFLGVDRKNRTISLSMKAKDVEEEQAAIKGYSRDASTATTLGDLLKEQMEEAQRGN</sequence>
<dbReference type="SUPFAM" id="SSF50249">
    <property type="entry name" value="Nucleic acid-binding proteins"/>
    <property type="match status" value="6"/>
</dbReference>
<dbReference type="PROSITE" id="PS50126">
    <property type="entry name" value="S1"/>
    <property type="match status" value="6"/>
</dbReference>
<dbReference type="FunFam" id="2.40.50.140:FF:000011">
    <property type="entry name" value="30S ribosomal protein S1"/>
    <property type="match status" value="1"/>
</dbReference>
<comment type="similarity">
    <text evidence="1">Belongs to the bacterial ribosomal protein bS1 family.</text>
</comment>
<protein>
    <recommendedName>
        <fullName evidence="6">Small ribosomal subunit protein bS1</fullName>
    </recommendedName>
    <alternativeName>
        <fullName evidence="7">30S ribosomal protein S1</fullName>
    </alternativeName>
</protein>
<dbReference type="Proteomes" id="UP001138802">
    <property type="component" value="Unassembled WGS sequence"/>
</dbReference>
<dbReference type="InterPro" id="IPR003029">
    <property type="entry name" value="S1_domain"/>
</dbReference>
<dbReference type="PANTHER" id="PTHR10724:SF7">
    <property type="entry name" value="SMALL RIBOSOMAL SUBUNIT PROTEIN BS1C"/>
    <property type="match status" value="1"/>
</dbReference>
<dbReference type="NCBIfam" id="TIGR00717">
    <property type="entry name" value="rpsA"/>
    <property type="match status" value="1"/>
</dbReference>
<name>A0A9X1B8V1_9GAMM</name>
<dbReference type="RefSeq" id="WP_200387439.1">
    <property type="nucleotide sequence ID" value="NZ_NRSD01000006.1"/>
</dbReference>
<dbReference type="NCBIfam" id="NF004952">
    <property type="entry name" value="PRK06299.1-2"/>
    <property type="match status" value="1"/>
</dbReference>
<feature type="domain" description="S1 motif" evidence="8">
    <location>
        <begin position="451"/>
        <end position="520"/>
    </location>
</feature>
<keyword evidence="2" id="KW-0677">Repeat</keyword>
<dbReference type="AlphaFoldDB" id="A0A9X1B8V1"/>
<evidence type="ECO:0000256" key="5">
    <source>
        <dbReference type="ARBA" id="ARBA00023274"/>
    </source>
</evidence>
<keyword evidence="4 9" id="KW-0689">Ribosomal protein</keyword>
<dbReference type="CDD" id="cd05687">
    <property type="entry name" value="S1_RPS1_repeat_ec1_hs1"/>
    <property type="match status" value="1"/>
</dbReference>
<dbReference type="NCBIfam" id="NF004951">
    <property type="entry name" value="PRK06299.1-1"/>
    <property type="match status" value="1"/>
</dbReference>
<dbReference type="FunFam" id="2.40.50.140:FF:000018">
    <property type="entry name" value="30S ribosomal protein S1"/>
    <property type="match status" value="1"/>
</dbReference>
<evidence type="ECO:0000256" key="4">
    <source>
        <dbReference type="ARBA" id="ARBA00022980"/>
    </source>
</evidence>
<evidence type="ECO:0000313" key="9">
    <source>
        <dbReference type="EMBL" id="MBK1644643.1"/>
    </source>
</evidence>
<feature type="domain" description="S1 motif" evidence="8">
    <location>
        <begin position="277"/>
        <end position="347"/>
    </location>
</feature>
<evidence type="ECO:0000259" key="8">
    <source>
        <dbReference type="PROSITE" id="PS50126"/>
    </source>
</evidence>
<feature type="domain" description="S1 motif" evidence="8">
    <location>
        <begin position="364"/>
        <end position="434"/>
    </location>
</feature>
<accession>A0A9X1B8V1</accession>
<dbReference type="InterPro" id="IPR000110">
    <property type="entry name" value="Ribosomal_bS1"/>
</dbReference>
<dbReference type="FunFam" id="2.40.50.140:FF:000016">
    <property type="entry name" value="30S ribosomal protein S1"/>
    <property type="match status" value="1"/>
</dbReference>
<dbReference type="SMART" id="SM00316">
    <property type="entry name" value="S1"/>
    <property type="match status" value="6"/>
</dbReference>
<dbReference type="CDD" id="cd05689">
    <property type="entry name" value="S1_RPS1_repeat_ec4"/>
    <property type="match status" value="1"/>
</dbReference>
<evidence type="ECO:0000256" key="3">
    <source>
        <dbReference type="ARBA" id="ARBA00022884"/>
    </source>
</evidence>
<dbReference type="FunFam" id="2.40.50.140:FF:000036">
    <property type="entry name" value="30S ribosomal protein S1"/>
    <property type="match status" value="1"/>
</dbReference>
<reference evidence="9 10" key="1">
    <citation type="journal article" date="2020" name="Microorganisms">
        <title>Osmotic Adaptation and Compatible Solute Biosynthesis of Phototrophic Bacteria as Revealed from Genome Analyses.</title>
        <authorList>
            <person name="Imhoff J.F."/>
            <person name="Rahn T."/>
            <person name="Kunzel S."/>
            <person name="Keller A."/>
            <person name="Neulinger S.C."/>
        </authorList>
    </citation>
    <scope>NUCLEOTIDE SEQUENCE [LARGE SCALE GENOMIC DNA]</scope>
    <source>
        <strain evidence="9 10">DSM 21303</strain>
    </source>
</reference>
<dbReference type="NCBIfam" id="NF004954">
    <property type="entry name" value="PRK06299.1-4"/>
    <property type="match status" value="1"/>
</dbReference>
<dbReference type="GO" id="GO:0006412">
    <property type="term" value="P:translation"/>
    <property type="evidence" value="ECO:0007669"/>
    <property type="project" value="InterPro"/>
</dbReference>
<dbReference type="GO" id="GO:0003729">
    <property type="term" value="F:mRNA binding"/>
    <property type="evidence" value="ECO:0007669"/>
    <property type="project" value="TreeGrafter"/>
</dbReference>
<dbReference type="EMBL" id="NRSD01000006">
    <property type="protein sequence ID" value="MBK1644643.1"/>
    <property type="molecule type" value="Genomic_DNA"/>
</dbReference>
<evidence type="ECO:0000256" key="2">
    <source>
        <dbReference type="ARBA" id="ARBA00022737"/>
    </source>
</evidence>
<evidence type="ECO:0000256" key="6">
    <source>
        <dbReference type="ARBA" id="ARBA00035293"/>
    </source>
</evidence>
<dbReference type="InterPro" id="IPR035104">
    <property type="entry name" value="Ribosomal_protein_S1-like"/>
</dbReference>
<keyword evidence="3" id="KW-0694">RNA-binding</keyword>
<dbReference type="InterPro" id="IPR012340">
    <property type="entry name" value="NA-bd_OB-fold"/>
</dbReference>
<organism evidence="9 10">
    <name type="scientific">Thiocapsa imhoffii</name>
    <dbReference type="NCBI Taxonomy" id="382777"/>
    <lineage>
        <taxon>Bacteria</taxon>
        <taxon>Pseudomonadati</taxon>
        <taxon>Pseudomonadota</taxon>
        <taxon>Gammaproteobacteria</taxon>
        <taxon>Chromatiales</taxon>
        <taxon>Chromatiaceae</taxon>
        <taxon>Thiocapsa</taxon>
    </lineage>
</organism>